<reference evidence="3 4" key="1">
    <citation type="submission" date="2019-04" db="EMBL/GenBank/DDBJ databases">
        <authorList>
            <person name="Feng G."/>
            <person name="Zhu H."/>
        </authorList>
    </citation>
    <scope>NUCLEOTIDE SEQUENCE [LARGE SCALE GENOMIC DNA]</scope>
    <source>
        <strain evidence="3 4">6HR-1</strain>
    </source>
</reference>
<protein>
    <submittedName>
        <fullName evidence="3">Uncharacterized protein</fullName>
    </submittedName>
</protein>
<dbReference type="EMBL" id="SRLB01000016">
    <property type="protein sequence ID" value="TGD97002.1"/>
    <property type="molecule type" value="Genomic_DNA"/>
</dbReference>
<evidence type="ECO:0000256" key="1">
    <source>
        <dbReference type="SAM" id="MobiDB-lite"/>
    </source>
</evidence>
<name>A0A4Z0NLA4_9HYPH</name>
<evidence type="ECO:0000256" key="2">
    <source>
        <dbReference type="SAM" id="SignalP"/>
    </source>
</evidence>
<feature type="compositionally biased region" description="Gly residues" evidence="1">
    <location>
        <begin position="98"/>
        <end position="109"/>
    </location>
</feature>
<feature type="region of interest" description="Disordered" evidence="1">
    <location>
        <begin position="51"/>
        <end position="109"/>
    </location>
</feature>
<gene>
    <name evidence="3" type="ORF">EU555_21770</name>
</gene>
<dbReference type="RefSeq" id="WP_135417325.1">
    <property type="nucleotide sequence ID" value="NZ_SRLB01000016.1"/>
</dbReference>
<feature type="chain" id="PRO_5021400720" evidence="2">
    <location>
        <begin position="20"/>
        <end position="109"/>
    </location>
</feature>
<evidence type="ECO:0000313" key="3">
    <source>
        <dbReference type="EMBL" id="TGD97002.1"/>
    </source>
</evidence>
<dbReference type="AlphaFoldDB" id="A0A4Z0NLA4"/>
<dbReference type="OrthoDB" id="9873781at2"/>
<accession>A0A4Z0NLA4</accession>
<sequence>MLKYALAALACGVPTLALAQNVVAPPGALPPGAAPGARPVIVSPVDPGATGSLGGATNSGPGAVDVIPGRTGASTAVDDSAAAGNAEQQTRAVPQFGRNGGNGAAGGSP</sequence>
<keyword evidence="2" id="KW-0732">Signal</keyword>
<evidence type="ECO:0000313" key="4">
    <source>
        <dbReference type="Proteomes" id="UP000297535"/>
    </source>
</evidence>
<keyword evidence="4" id="KW-1185">Reference proteome</keyword>
<dbReference type="Proteomes" id="UP000297535">
    <property type="component" value="Unassembled WGS sequence"/>
</dbReference>
<organism evidence="3 4">
    <name type="scientific">Methylobacterium nonmethylotrophicum</name>
    <dbReference type="NCBI Taxonomy" id="1141884"/>
    <lineage>
        <taxon>Bacteria</taxon>
        <taxon>Pseudomonadati</taxon>
        <taxon>Pseudomonadota</taxon>
        <taxon>Alphaproteobacteria</taxon>
        <taxon>Hyphomicrobiales</taxon>
        <taxon>Methylobacteriaceae</taxon>
        <taxon>Methylobacterium</taxon>
    </lineage>
</organism>
<comment type="caution">
    <text evidence="3">The sequence shown here is derived from an EMBL/GenBank/DDBJ whole genome shotgun (WGS) entry which is preliminary data.</text>
</comment>
<proteinExistence type="predicted"/>
<feature type="signal peptide" evidence="2">
    <location>
        <begin position="1"/>
        <end position="19"/>
    </location>
</feature>